<dbReference type="PANTHER" id="PTHR13355">
    <property type="entry name" value="GLUCOSAMINE 6-PHOSPHATE N-ACETYLTRANSFERASE"/>
    <property type="match status" value="1"/>
</dbReference>
<name>A0A1M5B7R2_9BACL</name>
<dbReference type="Gene3D" id="3.40.630.30">
    <property type="match status" value="1"/>
</dbReference>
<dbReference type="Pfam" id="PF00583">
    <property type="entry name" value="Acetyltransf_1"/>
    <property type="match status" value="1"/>
</dbReference>
<protein>
    <submittedName>
        <fullName evidence="2">Acetyltransferase (GNAT) family protein</fullName>
    </submittedName>
</protein>
<reference evidence="2 3" key="1">
    <citation type="submission" date="2016-11" db="EMBL/GenBank/DDBJ databases">
        <authorList>
            <person name="Jaros S."/>
            <person name="Januszkiewicz K."/>
            <person name="Wedrychowicz H."/>
        </authorList>
    </citation>
    <scope>NUCLEOTIDE SEQUENCE [LARGE SCALE GENOMIC DNA]</scope>
    <source>
        <strain evidence="2 3">DSM 44666</strain>
    </source>
</reference>
<dbReference type="InterPro" id="IPR039143">
    <property type="entry name" value="GNPNAT1-like"/>
</dbReference>
<dbReference type="RefSeq" id="WP_245815716.1">
    <property type="nucleotide sequence ID" value="NZ_FQVL01000019.1"/>
</dbReference>
<dbReference type="CDD" id="cd04301">
    <property type="entry name" value="NAT_SF"/>
    <property type="match status" value="1"/>
</dbReference>
<sequence>MNPKYKQIGKVLSIETNVEVRLVKYEELDQLLSLYGQLNNDDPILQKEQISDLWFEIFNDPNLYYVVVDVNGKLVSTCCLAIIKNLTRNAHPYGLVENVVTHLDFRRKGYGKLVLTRALEIAWSKKCYKAMLLTGSKREETLEFYENVGFQRGIKTGFVALPPLS</sequence>
<accession>A0A1M5B7R2</accession>
<dbReference type="SUPFAM" id="SSF55729">
    <property type="entry name" value="Acyl-CoA N-acyltransferases (Nat)"/>
    <property type="match status" value="1"/>
</dbReference>
<evidence type="ECO:0000313" key="3">
    <source>
        <dbReference type="Proteomes" id="UP000184476"/>
    </source>
</evidence>
<keyword evidence="3" id="KW-1185">Reference proteome</keyword>
<feature type="domain" description="N-acetyltransferase" evidence="1">
    <location>
        <begin position="18"/>
        <end position="165"/>
    </location>
</feature>
<dbReference type="STRING" id="112248.SAMN05444392_11921"/>
<keyword evidence="2" id="KW-0808">Transferase</keyword>
<dbReference type="AlphaFoldDB" id="A0A1M5B7R2"/>
<gene>
    <name evidence="2" type="ORF">SAMN05444392_11921</name>
</gene>
<dbReference type="InterPro" id="IPR000182">
    <property type="entry name" value="GNAT_dom"/>
</dbReference>
<evidence type="ECO:0000259" key="1">
    <source>
        <dbReference type="PROSITE" id="PS51186"/>
    </source>
</evidence>
<dbReference type="PANTHER" id="PTHR13355:SF15">
    <property type="entry name" value="GCN5-RELATED N-ACETYLTRANSFERASE 3, CHLOROPLASTIC"/>
    <property type="match status" value="1"/>
</dbReference>
<dbReference type="InterPro" id="IPR016181">
    <property type="entry name" value="Acyl_CoA_acyltransferase"/>
</dbReference>
<dbReference type="Proteomes" id="UP000184476">
    <property type="component" value="Unassembled WGS sequence"/>
</dbReference>
<proteinExistence type="predicted"/>
<dbReference type="EMBL" id="FQVL01000019">
    <property type="protein sequence ID" value="SHF38488.1"/>
    <property type="molecule type" value="Genomic_DNA"/>
</dbReference>
<dbReference type="PROSITE" id="PS51186">
    <property type="entry name" value="GNAT"/>
    <property type="match status" value="1"/>
</dbReference>
<evidence type="ECO:0000313" key="2">
    <source>
        <dbReference type="EMBL" id="SHF38488.1"/>
    </source>
</evidence>
<dbReference type="GO" id="GO:0008080">
    <property type="term" value="F:N-acetyltransferase activity"/>
    <property type="evidence" value="ECO:0007669"/>
    <property type="project" value="TreeGrafter"/>
</dbReference>
<organism evidence="2 3">
    <name type="scientific">Seinonella peptonophila</name>
    <dbReference type="NCBI Taxonomy" id="112248"/>
    <lineage>
        <taxon>Bacteria</taxon>
        <taxon>Bacillati</taxon>
        <taxon>Bacillota</taxon>
        <taxon>Bacilli</taxon>
        <taxon>Bacillales</taxon>
        <taxon>Thermoactinomycetaceae</taxon>
        <taxon>Seinonella</taxon>
    </lineage>
</organism>